<gene>
    <name evidence="2" type="ORF">Amon01_000557000</name>
</gene>
<keyword evidence="1" id="KW-0472">Membrane</keyword>
<reference evidence="2" key="1">
    <citation type="submission" date="2023-04" db="EMBL/GenBank/DDBJ databases">
        <title>Ambrosiozyma monospora NBRC 1965.</title>
        <authorList>
            <person name="Ichikawa N."/>
            <person name="Sato H."/>
            <person name="Tonouchi N."/>
        </authorList>
    </citation>
    <scope>NUCLEOTIDE SEQUENCE</scope>
    <source>
        <strain evidence="2">NBRC 1965</strain>
    </source>
</reference>
<evidence type="ECO:0000256" key="1">
    <source>
        <dbReference type="SAM" id="Phobius"/>
    </source>
</evidence>
<name>A0A9W6YWE6_AMBMO</name>
<dbReference type="GO" id="GO:0005789">
    <property type="term" value="C:endoplasmic reticulum membrane"/>
    <property type="evidence" value="ECO:0007669"/>
    <property type="project" value="InterPro"/>
</dbReference>
<dbReference type="AlphaFoldDB" id="A0A9W6YWE6"/>
<feature type="transmembrane region" description="Helical" evidence="1">
    <location>
        <begin position="104"/>
        <end position="122"/>
    </location>
</feature>
<feature type="transmembrane region" description="Helical" evidence="1">
    <location>
        <begin position="167"/>
        <end position="185"/>
    </location>
</feature>
<dbReference type="GO" id="GO:0006487">
    <property type="term" value="P:protein N-linked glycosylation"/>
    <property type="evidence" value="ECO:0007669"/>
    <property type="project" value="TreeGrafter"/>
</dbReference>
<dbReference type="GO" id="GO:0034599">
    <property type="term" value="P:cellular response to oxidative stress"/>
    <property type="evidence" value="ECO:0007669"/>
    <property type="project" value="InterPro"/>
</dbReference>
<evidence type="ECO:0000313" key="3">
    <source>
        <dbReference type="Proteomes" id="UP001165063"/>
    </source>
</evidence>
<dbReference type="EMBL" id="BSXU01003141">
    <property type="protein sequence ID" value="GMG39726.1"/>
    <property type="molecule type" value="Genomic_DNA"/>
</dbReference>
<evidence type="ECO:0000313" key="2">
    <source>
        <dbReference type="EMBL" id="GMG39726.1"/>
    </source>
</evidence>
<dbReference type="InterPro" id="IPR021100">
    <property type="entry name" value="N-glycosylation_EOS1"/>
</dbReference>
<feature type="transmembrane region" description="Helical" evidence="1">
    <location>
        <begin position="286"/>
        <end position="310"/>
    </location>
</feature>
<dbReference type="PANTHER" id="PTHR28147">
    <property type="entry name" value="N-GLYCOSYLATION PROTEIN EOS1"/>
    <property type="match status" value="1"/>
</dbReference>
<keyword evidence="1" id="KW-0812">Transmembrane</keyword>
<accession>A0A9W6YWE6</accession>
<dbReference type="Pfam" id="PF12326">
    <property type="entry name" value="EOS1"/>
    <property type="match status" value="1"/>
</dbReference>
<proteinExistence type="predicted"/>
<dbReference type="PRINTS" id="PR02070">
    <property type="entry name" value="NGLYCOSEOS1"/>
</dbReference>
<protein>
    <submittedName>
        <fullName evidence="2">Unnamed protein product</fullName>
    </submittedName>
</protein>
<comment type="caution">
    <text evidence="2">The sequence shown here is derived from an EMBL/GenBank/DDBJ whole genome shotgun (WGS) entry which is preliminary data.</text>
</comment>
<feature type="transmembrane region" description="Helical" evidence="1">
    <location>
        <begin position="134"/>
        <end position="155"/>
    </location>
</feature>
<keyword evidence="3" id="KW-1185">Reference proteome</keyword>
<dbReference type="Proteomes" id="UP001165063">
    <property type="component" value="Unassembled WGS sequence"/>
</dbReference>
<dbReference type="PANTHER" id="PTHR28147:SF1">
    <property type="entry name" value="N-GLYCOSYLATION PROTEIN EOS1"/>
    <property type="match status" value="1"/>
</dbReference>
<organism evidence="2 3">
    <name type="scientific">Ambrosiozyma monospora</name>
    <name type="common">Yeast</name>
    <name type="synonym">Endomycopsis monosporus</name>
    <dbReference type="NCBI Taxonomy" id="43982"/>
    <lineage>
        <taxon>Eukaryota</taxon>
        <taxon>Fungi</taxon>
        <taxon>Dikarya</taxon>
        <taxon>Ascomycota</taxon>
        <taxon>Saccharomycotina</taxon>
        <taxon>Pichiomycetes</taxon>
        <taxon>Pichiales</taxon>
        <taxon>Pichiaceae</taxon>
        <taxon>Ambrosiozyma</taxon>
    </lineage>
</organism>
<dbReference type="OrthoDB" id="2139606at2759"/>
<sequence length="330" mass="36915">MSRTDSRSTLPDEELSIEDQIIMFGSKSTATNDLRTQRNHLKELGLKRLTSREHTLVSFSRDVSLLILCNDLRVLWAKWYTMLRDASTDHYMMDNITSVKPTEFFLAGIWCLVTTFLSYSVLDGLMARWIVMYSVQAVIVRVLSMSLFIVSLVEFINYMFNTKDNQYCLPAWIIISCIMTLTYIIQNFVVSNLTLEQHLLNKNGHELSLGSSDETGGGTINGSVNGDLNSDLCGGVRAIDLTLGEPIEFTPPRNSITSLAGNANGDKNSKRKGKHSVRRTVDLYNITVFAVVPIGVASFCTMVGLIRLLIIVRLEIDLELDKLLPPPLPA</sequence>
<keyword evidence="1" id="KW-1133">Transmembrane helix</keyword>